<dbReference type="Pfam" id="PF00478">
    <property type="entry name" value="IMPDH"/>
    <property type="match status" value="1"/>
</dbReference>
<dbReference type="AlphaFoldDB" id="A0AAP0NMZ0"/>
<evidence type="ECO:0000313" key="2">
    <source>
        <dbReference type="EMBL" id="KAK9111969.1"/>
    </source>
</evidence>
<dbReference type="EMBL" id="JBBNAG010000008">
    <property type="protein sequence ID" value="KAK9111969.1"/>
    <property type="molecule type" value="Genomic_DNA"/>
</dbReference>
<dbReference type="InterPro" id="IPR001093">
    <property type="entry name" value="IMP_DH_GMPRt"/>
</dbReference>
<dbReference type="Gene3D" id="3.20.20.70">
    <property type="entry name" value="Aldolase class I"/>
    <property type="match status" value="1"/>
</dbReference>
<feature type="domain" description="IMP dehydrogenase/GMP reductase" evidence="1">
    <location>
        <begin position="1"/>
        <end position="32"/>
    </location>
</feature>
<evidence type="ECO:0000259" key="1">
    <source>
        <dbReference type="Pfam" id="PF00478"/>
    </source>
</evidence>
<evidence type="ECO:0000313" key="3">
    <source>
        <dbReference type="Proteomes" id="UP001419268"/>
    </source>
</evidence>
<dbReference type="Proteomes" id="UP001419268">
    <property type="component" value="Unassembled WGS sequence"/>
</dbReference>
<accession>A0AAP0NMZ0</accession>
<reference evidence="2 3" key="1">
    <citation type="submission" date="2024-01" db="EMBL/GenBank/DDBJ databases">
        <title>Genome assemblies of Stephania.</title>
        <authorList>
            <person name="Yang L."/>
        </authorList>
    </citation>
    <scope>NUCLEOTIDE SEQUENCE [LARGE SCALE GENOMIC DNA]</scope>
    <source>
        <strain evidence="2">JXDWG</strain>
        <tissue evidence="2">Leaf</tissue>
    </source>
</reference>
<dbReference type="InterPro" id="IPR013785">
    <property type="entry name" value="Aldolase_TIM"/>
</dbReference>
<name>A0AAP0NMZ0_9MAGN</name>
<comment type="caution">
    <text evidence="2">The sequence shown here is derived from an EMBL/GenBank/DDBJ whole genome shotgun (WGS) entry which is preliminary data.</text>
</comment>
<protein>
    <recommendedName>
        <fullName evidence="1">IMP dehydrogenase/GMP reductase domain-containing protein</fullName>
    </recommendedName>
</protein>
<proteinExistence type="predicted"/>
<sequence>MDTVSESSMAVSMAALGGIAIVHYNNTLSDQYTPSSAPPSPAASLRIRPHLQIPLGFHRFGDDFTSSPCVSSPERGLQVRASRARFEVELGLGLGIVWRRRRRRVFAVRFRSSGELLARNAVDWAPLVGGEDGEVVDVFGAEDVERIRGFRSWGCRRWGRWAAIVGGRWATFPSSLSLTALSHRNLSPKP</sequence>
<organism evidence="2 3">
    <name type="scientific">Stephania cephalantha</name>
    <dbReference type="NCBI Taxonomy" id="152367"/>
    <lineage>
        <taxon>Eukaryota</taxon>
        <taxon>Viridiplantae</taxon>
        <taxon>Streptophyta</taxon>
        <taxon>Embryophyta</taxon>
        <taxon>Tracheophyta</taxon>
        <taxon>Spermatophyta</taxon>
        <taxon>Magnoliopsida</taxon>
        <taxon>Ranunculales</taxon>
        <taxon>Menispermaceae</taxon>
        <taxon>Menispermoideae</taxon>
        <taxon>Cissampelideae</taxon>
        <taxon>Stephania</taxon>
    </lineage>
</organism>
<gene>
    <name evidence="2" type="ORF">Scep_019488</name>
</gene>
<dbReference type="GO" id="GO:0003824">
    <property type="term" value="F:catalytic activity"/>
    <property type="evidence" value="ECO:0007669"/>
    <property type="project" value="InterPro"/>
</dbReference>
<keyword evidence="3" id="KW-1185">Reference proteome</keyword>